<evidence type="ECO:0008006" key="3">
    <source>
        <dbReference type="Google" id="ProtNLM"/>
    </source>
</evidence>
<evidence type="ECO:0000313" key="1">
    <source>
        <dbReference type="EnsemblMetazoa" id="GAUT038918-PA"/>
    </source>
</evidence>
<accession>A0A1A9VIY6</accession>
<organism evidence="1 2">
    <name type="scientific">Glossina austeni</name>
    <name type="common">Savannah tsetse fly</name>
    <dbReference type="NCBI Taxonomy" id="7395"/>
    <lineage>
        <taxon>Eukaryota</taxon>
        <taxon>Metazoa</taxon>
        <taxon>Ecdysozoa</taxon>
        <taxon>Arthropoda</taxon>
        <taxon>Hexapoda</taxon>
        <taxon>Insecta</taxon>
        <taxon>Pterygota</taxon>
        <taxon>Neoptera</taxon>
        <taxon>Endopterygota</taxon>
        <taxon>Diptera</taxon>
        <taxon>Brachycera</taxon>
        <taxon>Muscomorpha</taxon>
        <taxon>Hippoboscoidea</taxon>
        <taxon>Glossinidae</taxon>
        <taxon>Glossina</taxon>
    </lineage>
</organism>
<protein>
    <recommendedName>
        <fullName evidence="3">Protein chibby homolog 1</fullName>
    </recommendedName>
</protein>
<keyword evidence="2" id="KW-1185">Reference proteome</keyword>
<dbReference type="Pfam" id="PF14645">
    <property type="entry name" value="Chibby"/>
    <property type="match status" value="1"/>
</dbReference>
<sequence length="108" mass="12568">MPLFNKKFESKPILPRTLRCNTACPLVTEELDDYKQISLNLGNKELRFVDGIWIHTNRKGAPDDVTRLNRRLKSLEEKCNMRELKVEVLLDLLTEHATELTAFKAKEN</sequence>
<evidence type="ECO:0000313" key="2">
    <source>
        <dbReference type="Proteomes" id="UP000078200"/>
    </source>
</evidence>
<dbReference type="STRING" id="7395.A0A1A9VIY6"/>
<dbReference type="VEuPathDB" id="VectorBase:GAUT038918"/>
<dbReference type="Proteomes" id="UP000078200">
    <property type="component" value="Unassembled WGS sequence"/>
</dbReference>
<reference evidence="1" key="1">
    <citation type="submission" date="2020-05" db="UniProtKB">
        <authorList>
            <consortium name="EnsemblMetazoa"/>
        </authorList>
    </citation>
    <scope>IDENTIFICATION</scope>
    <source>
        <strain evidence="1">TTRI</strain>
    </source>
</reference>
<dbReference type="EnsemblMetazoa" id="GAUT038918-RA">
    <property type="protein sequence ID" value="GAUT038918-PA"/>
    <property type="gene ID" value="GAUT038918"/>
</dbReference>
<proteinExistence type="predicted"/>
<dbReference type="AlphaFoldDB" id="A0A1A9VIY6"/>
<dbReference type="InterPro" id="IPR028118">
    <property type="entry name" value="Chibby_fam"/>
</dbReference>
<name>A0A1A9VIY6_GLOAU</name>